<keyword evidence="2" id="KW-1185">Reference proteome</keyword>
<dbReference type="AlphaFoldDB" id="A0A8J1YB33"/>
<reference evidence="1" key="1">
    <citation type="submission" date="2022-03" db="EMBL/GenBank/DDBJ databases">
        <authorList>
            <person name="Martin C."/>
        </authorList>
    </citation>
    <scope>NUCLEOTIDE SEQUENCE</scope>
</reference>
<evidence type="ECO:0000313" key="1">
    <source>
        <dbReference type="EMBL" id="CAH1790358.1"/>
    </source>
</evidence>
<dbReference type="Proteomes" id="UP000749559">
    <property type="component" value="Unassembled WGS sequence"/>
</dbReference>
<organism evidence="1 2">
    <name type="scientific">Owenia fusiformis</name>
    <name type="common">Polychaete worm</name>
    <dbReference type="NCBI Taxonomy" id="6347"/>
    <lineage>
        <taxon>Eukaryota</taxon>
        <taxon>Metazoa</taxon>
        <taxon>Spiralia</taxon>
        <taxon>Lophotrochozoa</taxon>
        <taxon>Annelida</taxon>
        <taxon>Polychaeta</taxon>
        <taxon>Sedentaria</taxon>
        <taxon>Canalipalpata</taxon>
        <taxon>Sabellida</taxon>
        <taxon>Oweniida</taxon>
        <taxon>Oweniidae</taxon>
        <taxon>Owenia</taxon>
    </lineage>
</organism>
<protein>
    <submittedName>
        <fullName evidence="1">Uncharacterized protein</fullName>
    </submittedName>
</protein>
<accession>A0A8J1YB33</accession>
<name>A0A8J1YB33_OWEFU</name>
<dbReference type="EMBL" id="CAIIXF020000007">
    <property type="protein sequence ID" value="CAH1790358.1"/>
    <property type="molecule type" value="Genomic_DNA"/>
</dbReference>
<evidence type="ECO:0000313" key="2">
    <source>
        <dbReference type="Proteomes" id="UP000749559"/>
    </source>
</evidence>
<sequence>MITEHNFKNRMDPCRISAPADNVKTTNYAIDQRLEVIHSKHMSNVGRTCMDTEKDKQYPLRVGVISDNTQQTDFTNTDDIPVTQTRENGILTEHSEKTMSKCKYFHSTTNYLVKEKQVHMNVEETRTTSVTSRASTLSSYLSSISTSESGSCCVSSLVSSDVYLPSESDILFQLLPTAPPNSDIESDFFSDEEADLSSHVMNITCDAQFGTLEATSACVYNYSDDAVLLSVDRHDAFEFRDLKRWLTEDVVQYSSSMKSNKFKSMPDISDSHGNIKQRSISSSDLRCTAFEDDFKDQPSRTVLGLNLKHYHNEMDFSSLSELEASHKSVSMCSLDSTEANCSLCCCCCRYCCSPPCCE</sequence>
<proteinExistence type="predicted"/>
<gene>
    <name evidence="1" type="ORF">OFUS_LOCUS15572</name>
</gene>
<comment type="caution">
    <text evidence="1">The sequence shown here is derived from an EMBL/GenBank/DDBJ whole genome shotgun (WGS) entry which is preliminary data.</text>
</comment>